<dbReference type="SMR" id="A0A671VN39"/>
<dbReference type="PANTHER" id="PTHR15193">
    <property type="entry name" value="CD83 ANTIGEN"/>
    <property type="match status" value="1"/>
</dbReference>
<dbReference type="Ensembl" id="ENSSAUT00010027497.1">
    <property type="protein sequence ID" value="ENSSAUP00010026031.1"/>
    <property type="gene ID" value="ENSSAUG00010011318.1"/>
</dbReference>
<dbReference type="SUPFAM" id="SSF48726">
    <property type="entry name" value="Immunoglobulin"/>
    <property type="match status" value="1"/>
</dbReference>
<dbReference type="PANTHER" id="PTHR15193:SF1">
    <property type="entry name" value="CD83 ANTIGEN"/>
    <property type="match status" value="1"/>
</dbReference>
<dbReference type="RefSeq" id="XP_030249532.1">
    <property type="nucleotide sequence ID" value="XM_030393672.1"/>
</dbReference>
<gene>
    <name evidence="3" type="primary">cd83</name>
</gene>
<protein>
    <recommendedName>
        <fullName evidence="2">Ig-like domain-containing protein</fullName>
    </recommendedName>
</protein>
<dbReference type="GeneTree" id="ENSGT00510000051337"/>
<feature type="transmembrane region" description="Helical" evidence="1">
    <location>
        <begin position="170"/>
        <end position="192"/>
    </location>
</feature>
<dbReference type="OMA" id="GTTRWYK"/>
<dbReference type="Pfam" id="PF13895">
    <property type="entry name" value="Ig_2"/>
    <property type="match status" value="1"/>
</dbReference>
<dbReference type="AlphaFoldDB" id="A0A671VN39"/>
<keyword evidence="4" id="KW-1185">Reference proteome</keyword>
<dbReference type="CTD" id="9308"/>
<dbReference type="OrthoDB" id="9422899at2759"/>
<dbReference type="InterPro" id="IPR013783">
    <property type="entry name" value="Ig-like_fold"/>
</dbReference>
<organism evidence="3 4">
    <name type="scientific">Sparus aurata</name>
    <name type="common">Gilthead sea bream</name>
    <dbReference type="NCBI Taxonomy" id="8175"/>
    <lineage>
        <taxon>Eukaryota</taxon>
        <taxon>Metazoa</taxon>
        <taxon>Chordata</taxon>
        <taxon>Craniata</taxon>
        <taxon>Vertebrata</taxon>
        <taxon>Euteleostomi</taxon>
        <taxon>Actinopterygii</taxon>
        <taxon>Neopterygii</taxon>
        <taxon>Teleostei</taxon>
        <taxon>Neoteleostei</taxon>
        <taxon>Acanthomorphata</taxon>
        <taxon>Eupercaria</taxon>
        <taxon>Spariformes</taxon>
        <taxon>Sparidae</taxon>
        <taxon>Sparus</taxon>
    </lineage>
</organism>
<reference evidence="3" key="1">
    <citation type="submission" date="2021-04" db="EMBL/GenBank/DDBJ databases">
        <authorList>
            <consortium name="Wellcome Sanger Institute Data Sharing"/>
        </authorList>
    </citation>
    <scope>NUCLEOTIDE SEQUENCE [LARGE SCALE GENOMIC DNA]</scope>
</reference>
<keyword evidence="1" id="KW-0472">Membrane</keyword>
<evidence type="ECO:0000313" key="4">
    <source>
        <dbReference type="Proteomes" id="UP000472265"/>
    </source>
</evidence>
<dbReference type="GeneID" id="115567275"/>
<dbReference type="InterPro" id="IPR036179">
    <property type="entry name" value="Ig-like_dom_sf"/>
</dbReference>
<feature type="domain" description="Ig-like" evidence="2">
    <location>
        <begin position="24"/>
        <end position="150"/>
    </location>
</feature>
<dbReference type="InParanoid" id="A0A671VN39"/>
<sequence>MQAPTVSFSLNCLLKLLDITIMSPALLNLALLLSLCVTLATCTSIALDTVSTSGSDCVLQCTAVSEPGVQYTAVRWYKVGQAPAARLSGLVTRDLPNGTVLSYEGVEREVELLDETHNILLSNLTCADSGVYSCQLSAPVGQQNRDGEIQLILTDCPDSNRETLVTDACLVIVATAVLMLALLIFLISYVCLKNTLKDKNKKTPKKETLLDAPLKPLEKKDLMLIYTLGPKSSKTPTLKHIFV</sequence>
<accession>A0A671VN39</accession>
<reference evidence="3" key="2">
    <citation type="submission" date="2025-08" db="UniProtKB">
        <authorList>
            <consortium name="Ensembl"/>
        </authorList>
    </citation>
    <scope>IDENTIFICATION</scope>
</reference>
<dbReference type="InterPro" id="IPR007110">
    <property type="entry name" value="Ig-like_dom"/>
</dbReference>
<proteinExistence type="predicted"/>
<dbReference type="PROSITE" id="PS50835">
    <property type="entry name" value="IG_LIKE"/>
    <property type="match status" value="1"/>
</dbReference>
<feature type="transmembrane region" description="Helical" evidence="1">
    <location>
        <begin position="25"/>
        <end position="47"/>
    </location>
</feature>
<dbReference type="Proteomes" id="UP000472265">
    <property type="component" value="Chromosome 17"/>
</dbReference>
<dbReference type="Gene3D" id="2.60.40.10">
    <property type="entry name" value="Immunoglobulins"/>
    <property type="match status" value="1"/>
</dbReference>
<evidence type="ECO:0000256" key="1">
    <source>
        <dbReference type="SAM" id="Phobius"/>
    </source>
</evidence>
<keyword evidence="1" id="KW-1133">Transmembrane helix</keyword>
<evidence type="ECO:0000259" key="2">
    <source>
        <dbReference type="PROSITE" id="PS50835"/>
    </source>
</evidence>
<keyword evidence="1" id="KW-0812">Transmembrane</keyword>
<reference evidence="3" key="3">
    <citation type="submission" date="2025-09" db="UniProtKB">
        <authorList>
            <consortium name="Ensembl"/>
        </authorList>
    </citation>
    <scope>IDENTIFICATION</scope>
</reference>
<evidence type="ECO:0000313" key="3">
    <source>
        <dbReference type="Ensembl" id="ENSSAUP00010026031.1"/>
    </source>
</evidence>
<name>A0A671VN39_SPAAU</name>